<dbReference type="GO" id="GO:0005829">
    <property type="term" value="C:cytosol"/>
    <property type="evidence" value="ECO:0007669"/>
    <property type="project" value="TreeGrafter"/>
</dbReference>
<evidence type="ECO:0000259" key="2">
    <source>
        <dbReference type="Pfam" id="PF03358"/>
    </source>
</evidence>
<dbReference type="GO" id="GO:0016491">
    <property type="term" value="F:oxidoreductase activity"/>
    <property type="evidence" value="ECO:0007669"/>
    <property type="project" value="InterPro"/>
</dbReference>
<dbReference type="SUPFAM" id="SSF52218">
    <property type="entry name" value="Flavoproteins"/>
    <property type="match status" value="1"/>
</dbReference>
<dbReference type="InterPro" id="IPR029039">
    <property type="entry name" value="Flavoprotein-like_sf"/>
</dbReference>
<dbReference type="InterPro" id="IPR050712">
    <property type="entry name" value="NAD(P)H-dep_reductase"/>
</dbReference>
<dbReference type="Pfam" id="PF03358">
    <property type="entry name" value="FMN_red"/>
    <property type="match status" value="1"/>
</dbReference>
<evidence type="ECO:0000313" key="3">
    <source>
        <dbReference type="EMBL" id="RXJ00685.1"/>
    </source>
</evidence>
<organism evidence="3 4">
    <name type="scientific">Anaerobacillus alkaliphilus</name>
    <dbReference type="NCBI Taxonomy" id="1548597"/>
    <lineage>
        <taxon>Bacteria</taxon>
        <taxon>Bacillati</taxon>
        <taxon>Bacillota</taxon>
        <taxon>Bacilli</taxon>
        <taxon>Bacillales</taxon>
        <taxon>Bacillaceae</taxon>
        <taxon>Anaerobacillus</taxon>
    </lineage>
</organism>
<dbReference type="RefSeq" id="WP_129078438.1">
    <property type="nucleotide sequence ID" value="NZ_QOUX01000037.1"/>
</dbReference>
<reference evidence="3 4" key="1">
    <citation type="journal article" date="2019" name="Int. J. Syst. Evol. Microbiol.">
        <title>Anaerobacillus alkaliphilus sp. nov., a novel alkaliphilic and moderately halophilic bacterium.</title>
        <authorList>
            <person name="Borsodi A.K."/>
            <person name="Aszalos J.M."/>
            <person name="Bihari P."/>
            <person name="Nagy I."/>
            <person name="Schumann P."/>
            <person name="Sproer C."/>
            <person name="Kovacs A.L."/>
            <person name="Boka K."/>
            <person name="Dobosy P."/>
            <person name="Ovari M."/>
            <person name="Szili-Kovacs T."/>
            <person name="Toth E."/>
        </authorList>
    </citation>
    <scope>NUCLEOTIDE SEQUENCE [LARGE SCALE GENOMIC DNA]</scope>
    <source>
        <strain evidence="3 4">B16-10</strain>
    </source>
</reference>
<protein>
    <submittedName>
        <fullName evidence="3">NAD(P)H-dependent oxidoreductase</fullName>
    </submittedName>
</protein>
<keyword evidence="4" id="KW-1185">Reference proteome</keyword>
<accession>A0A4Q0VT16</accession>
<evidence type="ECO:0000313" key="4">
    <source>
        <dbReference type="Proteomes" id="UP000290649"/>
    </source>
</evidence>
<comment type="caution">
    <text evidence="3">The sequence shown here is derived from an EMBL/GenBank/DDBJ whole genome shotgun (WGS) entry which is preliminary data.</text>
</comment>
<proteinExistence type="inferred from homology"/>
<dbReference type="Proteomes" id="UP000290649">
    <property type="component" value="Unassembled WGS sequence"/>
</dbReference>
<name>A0A4Q0VT16_9BACI</name>
<dbReference type="PANTHER" id="PTHR30543:SF21">
    <property type="entry name" value="NAD(P)H-DEPENDENT FMN REDUCTASE LOT6"/>
    <property type="match status" value="1"/>
</dbReference>
<sequence length="180" mass="19672">MKLLVISGGPRSFGRSKIVANFIANKYGIELIDLSNSLIPLYDGTIEQNELDAVQLWREKVKAANGVLVISPEYHNGMSGVLKNALDFLGSDQFSNKPVSLVAVAGGGKGGINALNNMRIVLRGLYANVLPKQLVLDPDHFQMERKKVTDPAAQSIDELVKQVSLYVRAWEHVKAEEAVS</sequence>
<dbReference type="Gene3D" id="3.40.50.360">
    <property type="match status" value="1"/>
</dbReference>
<dbReference type="EMBL" id="QOUX01000037">
    <property type="protein sequence ID" value="RXJ00685.1"/>
    <property type="molecule type" value="Genomic_DNA"/>
</dbReference>
<dbReference type="InterPro" id="IPR005025">
    <property type="entry name" value="FMN_Rdtase-like_dom"/>
</dbReference>
<dbReference type="OrthoDB" id="9790975at2"/>
<comment type="similarity">
    <text evidence="1">Belongs to the azoreductase type 2 family.</text>
</comment>
<dbReference type="GO" id="GO:0010181">
    <property type="term" value="F:FMN binding"/>
    <property type="evidence" value="ECO:0007669"/>
    <property type="project" value="TreeGrafter"/>
</dbReference>
<dbReference type="PANTHER" id="PTHR30543">
    <property type="entry name" value="CHROMATE REDUCTASE"/>
    <property type="match status" value="1"/>
</dbReference>
<evidence type="ECO:0000256" key="1">
    <source>
        <dbReference type="ARBA" id="ARBA00009428"/>
    </source>
</evidence>
<gene>
    <name evidence="3" type="ORF">DS745_11545</name>
</gene>
<dbReference type="AlphaFoldDB" id="A0A4Q0VT16"/>
<feature type="domain" description="NADPH-dependent FMN reductase-like" evidence="2">
    <location>
        <begin position="1"/>
        <end position="137"/>
    </location>
</feature>